<comment type="caution">
    <text evidence="2">The sequence shown here is derived from an EMBL/GenBank/DDBJ whole genome shotgun (WGS) entry which is preliminary data.</text>
</comment>
<evidence type="ECO:0000313" key="3">
    <source>
        <dbReference type="Proteomes" id="UP000273516"/>
    </source>
</evidence>
<protein>
    <recommendedName>
        <fullName evidence="4">YHS domain-containing protein</fullName>
    </recommendedName>
</protein>
<feature type="chain" id="PRO_5018274902" description="YHS domain-containing protein" evidence="1">
    <location>
        <begin position="21"/>
        <end position="135"/>
    </location>
</feature>
<dbReference type="EMBL" id="QOKZ01000004">
    <property type="protein sequence ID" value="RMC34793.1"/>
    <property type="molecule type" value="Genomic_DNA"/>
</dbReference>
<name>A0A3M0MC55_9RHOB</name>
<dbReference type="NCBIfam" id="NF041384">
    <property type="entry name" value="YHS_seleno_dom"/>
    <property type="match status" value="1"/>
</dbReference>
<gene>
    <name evidence="2" type="ORF">C9E81_11885</name>
</gene>
<reference evidence="2 3" key="1">
    <citation type="submission" date="2018-07" db="EMBL/GenBank/DDBJ databases">
        <authorList>
            <person name="Zhang Y."/>
            <person name="Wang L."/>
            <person name="Ma S."/>
        </authorList>
    </citation>
    <scope>NUCLEOTIDE SEQUENCE [LARGE SCALE GENOMIC DNA]</scope>
    <source>
        <strain evidence="2 3">4-2</strain>
    </source>
</reference>
<dbReference type="AlphaFoldDB" id="A0A3M0MC55"/>
<dbReference type="Proteomes" id="UP000273516">
    <property type="component" value="Unassembled WGS sequence"/>
</dbReference>
<feature type="signal peptide" evidence="1">
    <location>
        <begin position="1"/>
        <end position="20"/>
    </location>
</feature>
<proteinExistence type="predicted"/>
<keyword evidence="3" id="KW-1185">Reference proteome</keyword>
<evidence type="ECO:0008006" key="4">
    <source>
        <dbReference type="Google" id="ProtNLM"/>
    </source>
</evidence>
<keyword evidence="1" id="KW-0732">Signal</keyword>
<accession>A0A3M0MC55</accession>
<evidence type="ECO:0000256" key="1">
    <source>
        <dbReference type="SAM" id="SignalP"/>
    </source>
</evidence>
<organism evidence="2 3">
    <name type="scientific">Paracoccus alkanivorans</name>
    <dbReference type="NCBI Taxonomy" id="2116655"/>
    <lineage>
        <taxon>Bacteria</taxon>
        <taxon>Pseudomonadati</taxon>
        <taxon>Pseudomonadota</taxon>
        <taxon>Alphaproteobacteria</taxon>
        <taxon>Rhodobacterales</taxon>
        <taxon>Paracoccaceae</taxon>
        <taxon>Paracoccus</taxon>
    </lineage>
</organism>
<evidence type="ECO:0000313" key="2">
    <source>
        <dbReference type="EMBL" id="RMC34793.1"/>
    </source>
</evidence>
<sequence length="135" mass="15346">MKQLILSISLSFALASPSFAEDWALGGYDAVGYTSGHAVPGRRDIVTMWRGKAWHFVSEENRSRFEADPRHFTPAFGGYCPVSLVNGRQQQGDPRFFAVIDHQLYLFRSGAELRKVRKSPDRILKEAREIWSAMK</sequence>